<name>A0ABR2H495_9EUKA</name>
<comment type="caution">
    <text evidence="3">The sequence shown here is derived from an EMBL/GenBank/DDBJ whole genome shotgun (WGS) entry which is preliminary data.</text>
</comment>
<dbReference type="InterPro" id="IPR036866">
    <property type="entry name" value="RibonucZ/Hydroxyglut_hydro"/>
</dbReference>
<accession>A0ABR2H495</accession>
<gene>
    <name evidence="3" type="ORF">M9Y10_027822</name>
</gene>
<dbReference type="Pfam" id="PF12706">
    <property type="entry name" value="Lactamase_B_2"/>
    <property type="match status" value="1"/>
</dbReference>
<evidence type="ECO:0000313" key="4">
    <source>
        <dbReference type="Proteomes" id="UP001470230"/>
    </source>
</evidence>
<dbReference type="SUPFAM" id="SSF56281">
    <property type="entry name" value="Metallo-hydrolase/oxidoreductase"/>
    <property type="match status" value="1"/>
</dbReference>
<evidence type="ECO:0000256" key="1">
    <source>
        <dbReference type="ARBA" id="ARBA00022801"/>
    </source>
</evidence>
<dbReference type="Proteomes" id="UP001470230">
    <property type="component" value="Unassembled WGS sequence"/>
</dbReference>
<keyword evidence="1" id="KW-0378">Hydrolase</keyword>
<proteinExistence type="predicted"/>
<keyword evidence="4" id="KW-1185">Reference proteome</keyword>
<evidence type="ECO:0000313" key="3">
    <source>
        <dbReference type="EMBL" id="KAK8840986.1"/>
    </source>
</evidence>
<dbReference type="PANTHER" id="PTHR43546">
    <property type="entry name" value="UPF0173 METAL-DEPENDENT HYDROLASE MJ1163-RELATED"/>
    <property type="match status" value="1"/>
</dbReference>
<reference evidence="3 4" key="1">
    <citation type="submission" date="2024-04" db="EMBL/GenBank/DDBJ databases">
        <title>Tritrichomonas musculus Genome.</title>
        <authorList>
            <person name="Alves-Ferreira E."/>
            <person name="Grigg M."/>
            <person name="Lorenzi H."/>
            <person name="Galac M."/>
        </authorList>
    </citation>
    <scope>NUCLEOTIDE SEQUENCE [LARGE SCALE GENOMIC DNA]</scope>
    <source>
        <strain evidence="3 4">EAF2021</strain>
    </source>
</reference>
<organism evidence="3 4">
    <name type="scientific">Tritrichomonas musculus</name>
    <dbReference type="NCBI Taxonomy" id="1915356"/>
    <lineage>
        <taxon>Eukaryota</taxon>
        <taxon>Metamonada</taxon>
        <taxon>Parabasalia</taxon>
        <taxon>Tritrichomonadida</taxon>
        <taxon>Tritrichomonadidae</taxon>
        <taxon>Tritrichomonas</taxon>
    </lineage>
</organism>
<protein>
    <recommendedName>
        <fullName evidence="2">Metallo-beta-lactamase domain-containing protein</fullName>
    </recommendedName>
</protein>
<evidence type="ECO:0000259" key="2">
    <source>
        <dbReference type="Pfam" id="PF12706"/>
    </source>
</evidence>
<dbReference type="PANTHER" id="PTHR43546:SF9">
    <property type="entry name" value="L-ASCORBATE-6-PHOSPHATE LACTONASE ULAG-RELATED"/>
    <property type="match status" value="1"/>
</dbReference>
<dbReference type="EMBL" id="JAPFFF010000043">
    <property type="protein sequence ID" value="KAK8840986.1"/>
    <property type="molecule type" value="Genomic_DNA"/>
</dbReference>
<dbReference type="InterPro" id="IPR001279">
    <property type="entry name" value="Metallo-B-lactamas"/>
</dbReference>
<dbReference type="Gene3D" id="3.60.15.10">
    <property type="entry name" value="Ribonuclease Z/Hydroxyacylglutathione hydrolase-like"/>
    <property type="match status" value="1"/>
</dbReference>
<feature type="domain" description="Metallo-beta-lactamase" evidence="2">
    <location>
        <begin position="44"/>
        <end position="168"/>
    </location>
</feature>
<sequence length="170" mass="19667">MEIHQIRSATLKVKYDNLTFLIDPLLMKKKFQMRGFTEAVNSHISQPRIDLPISIEEIVKTDSVILTHNHSDHRDEIAEENHQKDIPFFVRNAAELKIIQENVITNLKIIDENGTNFEGIKMYKTETQHGAREIVKPYYERINRAPYGAMGVVFQSENNKALYIAGDTIR</sequence>
<dbReference type="InterPro" id="IPR050114">
    <property type="entry name" value="UPF0173_UPF0282_UlaG_hydrolase"/>
</dbReference>